<evidence type="ECO:0000313" key="1">
    <source>
        <dbReference type="EMBL" id="GIM45980.1"/>
    </source>
</evidence>
<dbReference type="Proteomes" id="UP001057291">
    <property type="component" value="Unassembled WGS sequence"/>
</dbReference>
<dbReference type="AlphaFoldDB" id="A0AAV4LDR8"/>
<organism evidence="1 2">
    <name type="scientific">Collibacillus ludicampi</name>
    <dbReference type="NCBI Taxonomy" id="2771369"/>
    <lineage>
        <taxon>Bacteria</taxon>
        <taxon>Bacillati</taxon>
        <taxon>Bacillota</taxon>
        <taxon>Bacilli</taxon>
        <taxon>Bacillales</taxon>
        <taxon>Alicyclobacillaceae</taxon>
        <taxon>Collibacillus</taxon>
    </lineage>
</organism>
<comment type="caution">
    <text evidence="1">The sequence shown here is derived from an EMBL/GenBank/DDBJ whole genome shotgun (WGS) entry which is preliminary data.</text>
</comment>
<reference evidence="1" key="1">
    <citation type="journal article" date="2023" name="Int. J. Syst. Evol. Microbiol.">
        <title>Collibacillus ludicampi gen. nov., sp. nov., a new soil bacterium of the family Alicyclobacillaceae.</title>
        <authorList>
            <person name="Jojima T."/>
            <person name="Ioku Y."/>
            <person name="Fukuta Y."/>
            <person name="Shirasaka N."/>
            <person name="Matsumura Y."/>
            <person name="Mori M."/>
        </authorList>
    </citation>
    <scope>NUCLEOTIDE SEQUENCE</scope>
    <source>
        <strain evidence="1">TP075</strain>
    </source>
</reference>
<gene>
    <name evidence="1" type="ORF">DNHGIG_15290</name>
</gene>
<name>A0AAV4LDR8_9BACL</name>
<protein>
    <submittedName>
        <fullName evidence="1">Uncharacterized protein</fullName>
    </submittedName>
</protein>
<dbReference type="EMBL" id="BOQE01000001">
    <property type="protein sequence ID" value="GIM45980.1"/>
    <property type="molecule type" value="Genomic_DNA"/>
</dbReference>
<sequence>MEEALRTPRFHAIKVLRVGQTMTQFINWLCFQVRGIEQLSYKEK</sequence>
<keyword evidence="2" id="KW-1185">Reference proteome</keyword>
<proteinExistence type="predicted"/>
<evidence type="ECO:0000313" key="2">
    <source>
        <dbReference type="Proteomes" id="UP001057291"/>
    </source>
</evidence>
<accession>A0AAV4LDR8</accession>